<proteinExistence type="predicted"/>
<keyword evidence="3 5" id="KW-0697">Rotamase</keyword>
<protein>
    <recommendedName>
        <fullName evidence="2 5">peptidylprolyl isomerase</fullName>
        <ecNumber evidence="2 5">5.2.1.8</ecNumber>
    </recommendedName>
</protein>
<evidence type="ECO:0000256" key="4">
    <source>
        <dbReference type="ARBA" id="ARBA00023235"/>
    </source>
</evidence>
<sequence length="389" mass="43017">MFKKFLAVALSATMALSFVGCGSSKDSKGIATDYGTISLADYKGLVVYEDDIAVTDKEVQSSIDSDLSSHSTTKTEKKGTVKDDSSVVFDFEGQIEVNGKKVVFDGGSAQDQTADMATSTVGGSTMIDGFVAALKGHKVGDKFTKKLKFPSNYGKTTQIDGKNVDLSGKDVWFTFTVKSLQKKVKPELNDKFVKENYSTEKLTTVSEYKDYLKKNLRNNKIMNGVWESYVDKCKVTKYNDKSITEYESLFESFIQSNYNTDLKSYKEACSMSDKDWDDDVKKAMKAKMIPFAILKKEGVDFDKIYDEKTKELAKQYSTEVESLEAQYDSYYGASYGTDSLKYVVAMQQIIDIIADNVKVEKGSAPTTEPASTQAATTAEATTAEETTAK</sequence>
<dbReference type="SUPFAM" id="SSF54534">
    <property type="entry name" value="FKBP-like"/>
    <property type="match status" value="1"/>
</dbReference>
<comment type="catalytic activity">
    <reaction evidence="1 5">
        <text>[protein]-peptidylproline (omega=180) = [protein]-peptidylproline (omega=0)</text>
        <dbReference type="Rhea" id="RHEA:16237"/>
        <dbReference type="Rhea" id="RHEA-COMP:10747"/>
        <dbReference type="Rhea" id="RHEA-COMP:10748"/>
        <dbReference type="ChEBI" id="CHEBI:83833"/>
        <dbReference type="ChEBI" id="CHEBI:83834"/>
        <dbReference type="EC" id="5.2.1.8"/>
    </reaction>
</comment>
<evidence type="ECO:0000256" key="6">
    <source>
        <dbReference type="SAM" id="MobiDB-lite"/>
    </source>
</evidence>
<dbReference type="InterPro" id="IPR001179">
    <property type="entry name" value="PPIase_FKBP_dom"/>
</dbReference>
<evidence type="ECO:0000256" key="5">
    <source>
        <dbReference type="PROSITE-ProRule" id="PRU00277"/>
    </source>
</evidence>
<dbReference type="SUPFAM" id="SSF109998">
    <property type="entry name" value="Triger factor/SurA peptide-binding domain-like"/>
    <property type="match status" value="1"/>
</dbReference>
<feature type="chain" id="PRO_5047287851" description="peptidylprolyl isomerase" evidence="7">
    <location>
        <begin position="20"/>
        <end position="389"/>
    </location>
</feature>
<dbReference type="Proteomes" id="UP000597877">
    <property type="component" value="Unassembled WGS sequence"/>
</dbReference>
<evidence type="ECO:0000256" key="2">
    <source>
        <dbReference type="ARBA" id="ARBA00013194"/>
    </source>
</evidence>
<dbReference type="PROSITE" id="PS50059">
    <property type="entry name" value="FKBP_PPIASE"/>
    <property type="match status" value="1"/>
</dbReference>
<feature type="region of interest" description="Disordered" evidence="6">
    <location>
        <begin position="361"/>
        <end position="389"/>
    </location>
</feature>
<evidence type="ECO:0000256" key="3">
    <source>
        <dbReference type="ARBA" id="ARBA00023110"/>
    </source>
</evidence>
<name>A0ABR7F3Z4_9FIRM</name>
<feature type="domain" description="PPIase FKBP-type" evidence="8">
    <location>
        <begin position="84"/>
        <end position="183"/>
    </location>
</feature>
<feature type="signal peptide" evidence="7">
    <location>
        <begin position="1"/>
        <end position="19"/>
    </location>
</feature>
<evidence type="ECO:0000313" key="10">
    <source>
        <dbReference type="Proteomes" id="UP000597877"/>
    </source>
</evidence>
<dbReference type="InterPro" id="IPR046357">
    <property type="entry name" value="PPIase_dom_sf"/>
</dbReference>
<dbReference type="InterPro" id="IPR037041">
    <property type="entry name" value="Trigger_fac_C_sf"/>
</dbReference>
<reference evidence="9 10" key="1">
    <citation type="submission" date="2020-08" db="EMBL/GenBank/DDBJ databases">
        <title>Genome public.</title>
        <authorList>
            <person name="Liu C."/>
            <person name="Sun Q."/>
        </authorList>
    </citation>
    <scope>NUCLEOTIDE SEQUENCE [LARGE SCALE GENOMIC DNA]</scope>
    <source>
        <strain evidence="9 10">BX4</strain>
    </source>
</reference>
<feature type="compositionally biased region" description="Low complexity" evidence="6">
    <location>
        <begin position="363"/>
        <end position="389"/>
    </location>
</feature>
<dbReference type="PROSITE" id="PS51257">
    <property type="entry name" value="PROKAR_LIPOPROTEIN"/>
    <property type="match status" value="1"/>
</dbReference>
<dbReference type="Pfam" id="PF00254">
    <property type="entry name" value="FKBP_C"/>
    <property type="match status" value="1"/>
</dbReference>
<dbReference type="Gene3D" id="1.10.3120.10">
    <property type="entry name" value="Trigger factor, C-terminal domain"/>
    <property type="match status" value="1"/>
</dbReference>
<comment type="caution">
    <text evidence="9">The sequence shown here is derived from an EMBL/GenBank/DDBJ whole genome shotgun (WGS) entry which is preliminary data.</text>
</comment>
<evidence type="ECO:0000313" key="9">
    <source>
        <dbReference type="EMBL" id="MBC5668338.1"/>
    </source>
</evidence>
<keyword evidence="7" id="KW-0732">Signal</keyword>
<dbReference type="EC" id="5.2.1.8" evidence="2 5"/>
<dbReference type="Gene3D" id="3.10.50.40">
    <property type="match status" value="1"/>
</dbReference>
<dbReference type="EMBL" id="JACOOZ010000007">
    <property type="protein sequence ID" value="MBC5668338.1"/>
    <property type="molecule type" value="Genomic_DNA"/>
</dbReference>
<evidence type="ECO:0000256" key="1">
    <source>
        <dbReference type="ARBA" id="ARBA00000971"/>
    </source>
</evidence>
<keyword evidence="4 5" id="KW-0413">Isomerase</keyword>
<dbReference type="GO" id="GO:0016853">
    <property type="term" value="F:isomerase activity"/>
    <property type="evidence" value="ECO:0007669"/>
    <property type="project" value="UniProtKB-KW"/>
</dbReference>
<keyword evidence="10" id="KW-1185">Reference proteome</keyword>
<evidence type="ECO:0000256" key="7">
    <source>
        <dbReference type="SAM" id="SignalP"/>
    </source>
</evidence>
<organism evidence="9 10">
    <name type="scientific">Eubacterium segne</name>
    <dbReference type="NCBI Taxonomy" id="2763045"/>
    <lineage>
        <taxon>Bacteria</taxon>
        <taxon>Bacillati</taxon>
        <taxon>Bacillota</taxon>
        <taxon>Clostridia</taxon>
        <taxon>Eubacteriales</taxon>
        <taxon>Eubacteriaceae</taxon>
        <taxon>Eubacterium</taxon>
    </lineage>
</organism>
<dbReference type="RefSeq" id="WP_186840505.1">
    <property type="nucleotide sequence ID" value="NZ_JACOOZ010000007.1"/>
</dbReference>
<evidence type="ECO:0000259" key="8">
    <source>
        <dbReference type="PROSITE" id="PS50059"/>
    </source>
</evidence>
<gene>
    <name evidence="9" type="ORF">H8S00_10115</name>
</gene>
<dbReference type="InterPro" id="IPR027304">
    <property type="entry name" value="Trigger_fact/SurA_dom_sf"/>
</dbReference>
<accession>A0ABR7F3Z4</accession>